<reference evidence="5 6" key="1">
    <citation type="submission" date="2023-04" db="EMBL/GenBank/DDBJ databases">
        <title>Forest soil microbial communities from Buena Vista Peninsula, Colon Province, Panama.</title>
        <authorList>
            <person name="Bouskill N."/>
        </authorList>
    </citation>
    <scope>NUCLEOTIDE SEQUENCE [LARGE SCALE GENOMIC DNA]</scope>
    <source>
        <strain evidence="5 6">GGS1</strain>
    </source>
</reference>
<dbReference type="PROSITE" id="PS50995">
    <property type="entry name" value="HTH_MARR_2"/>
    <property type="match status" value="1"/>
</dbReference>
<evidence type="ECO:0000256" key="1">
    <source>
        <dbReference type="ARBA" id="ARBA00023015"/>
    </source>
</evidence>
<feature type="domain" description="HTH marR-type" evidence="4">
    <location>
        <begin position="22"/>
        <end position="154"/>
    </location>
</feature>
<dbReference type="SUPFAM" id="SSF46785">
    <property type="entry name" value="Winged helix' DNA-binding domain"/>
    <property type="match status" value="1"/>
</dbReference>
<dbReference type="InterPro" id="IPR036388">
    <property type="entry name" value="WH-like_DNA-bd_sf"/>
</dbReference>
<evidence type="ECO:0000256" key="3">
    <source>
        <dbReference type="ARBA" id="ARBA00023163"/>
    </source>
</evidence>
<evidence type="ECO:0000256" key="2">
    <source>
        <dbReference type="ARBA" id="ARBA00023125"/>
    </source>
</evidence>
<keyword evidence="2 5" id="KW-0238">DNA-binding</keyword>
<dbReference type="InterPro" id="IPR052526">
    <property type="entry name" value="HTH-type_Bedaq_tolerance"/>
</dbReference>
<dbReference type="Gene3D" id="1.10.10.10">
    <property type="entry name" value="Winged helix-like DNA-binding domain superfamily/Winged helix DNA-binding domain"/>
    <property type="match status" value="1"/>
</dbReference>
<sequence length="159" mass="17074">MLVNVQVETEAGSGDTLDPGDSARLAADLRLAVGRVRRRLRQAHAVGDVSLSGVSVLARLASDGPDSPTSLAETERVRPQAMASTLAVLEQRGLVRRTPDPADGRRSIVAVTEEGRSMLDERRSESIHRLSTVLDEFSAEERATLAAALPLLDLLAERL</sequence>
<dbReference type="SMART" id="SM00347">
    <property type="entry name" value="HTH_MARR"/>
    <property type="match status" value="1"/>
</dbReference>
<dbReference type="PRINTS" id="PR00598">
    <property type="entry name" value="HTHMARR"/>
</dbReference>
<gene>
    <name evidence="5" type="ORF">M2283_007682</name>
</gene>
<accession>A0ABT6LVK2</accession>
<dbReference type="GO" id="GO:0003677">
    <property type="term" value="F:DNA binding"/>
    <property type="evidence" value="ECO:0007669"/>
    <property type="project" value="UniProtKB-KW"/>
</dbReference>
<keyword evidence="3" id="KW-0804">Transcription</keyword>
<keyword evidence="6" id="KW-1185">Reference proteome</keyword>
<evidence type="ECO:0000313" key="5">
    <source>
        <dbReference type="EMBL" id="MDH6220342.1"/>
    </source>
</evidence>
<dbReference type="InterPro" id="IPR023187">
    <property type="entry name" value="Tscrpt_reg_MarR-type_CS"/>
</dbReference>
<organism evidence="5 6">
    <name type="scientific">Streptomyces pseudovenezuelae</name>
    <dbReference type="NCBI Taxonomy" id="67350"/>
    <lineage>
        <taxon>Bacteria</taxon>
        <taxon>Bacillati</taxon>
        <taxon>Actinomycetota</taxon>
        <taxon>Actinomycetes</taxon>
        <taxon>Kitasatosporales</taxon>
        <taxon>Streptomycetaceae</taxon>
        <taxon>Streptomyces</taxon>
        <taxon>Streptomyces aurantiacus group</taxon>
    </lineage>
</organism>
<dbReference type="PANTHER" id="PTHR39515:SF2">
    <property type="entry name" value="HTH-TYPE TRANSCRIPTIONAL REGULATOR RV0880"/>
    <property type="match status" value="1"/>
</dbReference>
<dbReference type="Pfam" id="PF01047">
    <property type="entry name" value="MarR"/>
    <property type="match status" value="1"/>
</dbReference>
<dbReference type="PROSITE" id="PS01117">
    <property type="entry name" value="HTH_MARR_1"/>
    <property type="match status" value="1"/>
</dbReference>
<comment type="caution">
    <text evidence="5">The sequence shown here is derived from an EMBL/GenBank/DDBJ whole genome shotgun (WGS) entry which is preliminary data.</text>
</comment>
<keyword evidence="1" id="KW-0805">Transcription regulation</keyword>
<name>A0ABT6LVK2_9ACTN</name>
<dbReference type="InterPro" id="IPR036390">
    <property type="entry name" value="WH_DNA-bd_sf"/>
</dbReference>
<evidence type="ECO:0000259" key="4">
    <source>
        <dbReference type="PROSITE" id="PS50995"/>
    </source>
</evidence>
<evidence type="ECO:0000313" key="6">
    <source>
        <dbReference type="Proteomes" id="UP001160499"/>
    </source>
</evidence>
<dbReference type="PANTHER" id="PTHR39515">
    <property type="entry name" value="CONSERVED PROTEIN"/>
    <property type="match status" value="1"/>
</dbReference>
<dbReference type="InterPro" id="IPR000835">
    <property type="entry name" value="HTH_MarR-typ"/>
</dbReference>
<proteinExistence type="predicted"/>
<protein>
    <submittedName>
        <fullName evidence="5">DNA-binding MarR family transcriptional regulator</fullName>
    </submittedName>
</protein>
<dbReference type="Proteomes" id="UP001160499">
    <property type="component" value="Unassembled WGS sequence"/>
</dbReference>
<dbReference type="EMBL" id="JARXVH010000016">
    <property type="protein sequence ID" value="MDH6220342.1"/>
    <property type="molecule type" value="Genomic_DNA"/>
</dbReference>